<proteinExistence type="predicted"/>
<protein>
    <submittedName>
        <fullName evidence="1">Uncharacterized protein</fullName>
    </submittedName>
</protein>
<reference evidence="1" key="1">
    <citation type="submission" date="2018-05" db="EMBL/GenBank/DDBJ databases">
        <authorList>
            <person name="Lanie J.A."/>
            <person name="Ng W.-L."/>
            <person name="Kazmierczak K.M."/>
            <person name="Andrzejewski T.M."/>
            <person name="Davidsen T.M."/>
            <person name="Wayne K.J."/>
            <person name="Tettelin H."/>
            <person name="Glass J.I."/>
            <person name="Rusch D."/>
            <person name="Podicherti R."/>
            <person name="Tsui H.-C.T."/>
            <person name="Winkler M.E."/>
        </authorList>
    </citation>
    <scope>NUCLEOTIDE SEQUENCE</scope>
</reference>
<evidence type="ECO:0000313" key="1">
    <source>
        <dbReference type="EMBL" id="SVE32952.1"/>
    </source>
</evidence>
<dbReference type="EMBL" id="UINC01209785">
    <property type="protein sequence ID" value="SVE32952.1"/>
    <property type="molecule type" value="Genomic_DNA"/>
</dbReference>
<feature type="non-terminal residue" evidence="1">
    <location>
        <position position="240"/>
    </location>
</feature>
<name>A0A383CL80_9ZZZZ</name>
<accession>A0A383CL80</accession>
<gene>
    <name evidence="1" type="ORF">METZ01_LOCUS485806</name>
</gene>
<organism evidence="1">
    <name type="scientific">marine metagenome</name>
    <dbReference type="NCBI Taxonomy" id="408172"/>
    <lineage>
        <taxon>unclassified sequences</taxon>
        <taxon>metagenomes</taxon>
        <taxon>ecological metagenomes</taxon>
    </lineage>
</organism>
<feature type="non-terminal residue" evidence="1">
    <location>
        <position position="1"/>
    </location>
</feature>
<sequence length="240" mass="25600">EGIRHLLRISAKFPEIVGGLAGGDTSYSMKMNLGAALPDLFSDPSAAPELEIPQDEGVCSADPATYCRMKDPTNPLLGAQCPRKELDDRTCIALGTEDKVMATKSIRTAVEMVDQFFGIKSGLGSVQAEFIAALADAQTALKLYFATGAFFVIDKFVLTSEGIVEKVEPIAEGQASFIPSPWGGDGCTDADLTDSEQIVKMAEFSKVVMNELKPLFGLEADQINAFLGEGGMWEPVVGLP</sequence>
<dbReference type="AlphaFoldDB" id="A0A383CL80"/>